<evidence type="ECO:0000256" key="4">
    <source>
        <dbReference type="ARBA" id="ARBA00010394"/>
    </source>
</evidence>
<dbReference type="GO" id="GO:0005737">
    <property type="term" value="C:cytoplasm"/>
    <property type="evidence" value="ECO:0007669"/>
    <property type="project" value="UniProtKB-SubCell"/>
</dbReference>
<keyword evidence="6" id="KW-0963">Cytoplasm</keyword>
<dbReference type="Gene3D" id="1.20.5.690">
    <property type="entry name" value="Importin-alpha, importin-beta-binding domain"/>
    <property type="match status" value="1"/>
</dbReference>
<dbReference type="GO" id="GO:0016020">
    <property type="term" value="C:membrane"/>
    <property type="evidence" value="ECO:0007669"/>
    <property type="project" value="UniProtKB-SubCell"/>
</dbReference>
<dbReference type="GO" id="GO:0061608">
    <property type="term" value="F:nuclear import signal receptor activity"/>
    <property type="evidence" value="ECO:0007669"/>
    <property type="project" value="InterPro"/>
</dbReference>
<evidence type="ECO:0000256" key="17">
    <source>
        <dbReference type="PROSITE-ProRule" id="PRU01087"/>
    </source>
</evidence>
<evidence type="ECO:0000259" key="20">
    <source>
        <dbReference type="PROSITE" id="PS51214"/>
    </source>
</evidence>
<dbReference type="SUPFAM" id="SSF48371">
    <property type="entry name" value="ARM repeat"/>
    <property type="match status" value="1"/>
</dbReference>
<dbReference type="AlphaFoldDB" id="A0A556TKP7"/>
<keyword evidence="23" id="KW-1185">Reference proteome</keyword>
<dbReference type="InterPro" id="IPR011989">
    <property type="entry name" value="ARM-like"/>
</dbReference>
<keyword evidence="11 17" id="KW-1133">Transmembrane helix</keyword>
<feature type="region of interest" description="Disordered" evidence="18">
    <location>
        <begin position="1"/>
        <end position="27"/>
    </location>
</feature>
<evidence type="ECO:0000256" key="7">
    <source>
        <dbReference type="ARBA" id="ARBA00022553"/>
    </source>
</evidence>
<comment type="subcellular location">
    <subcellularLocation>
        <location evidence="3">Cytoplasm</location>
    </subcellularLocation>
    <subcellularLocation>
        <location evidence="2">Membrane</location>
        <topology evidence="2">Multi-pass membrane protein</topology>
    </subcellularLocation>
    <subcellularLocation>
        <location evidence="1">Nucleus</location>
    </subcellularLocation>
</comment>
<dbReference type="FunFam" id="1.25.10.10:FF:000009">
    <property type="entry name" value="Importin subunit alpha"/>
    <property type="match status" value="1"/>
</dbReference>
<dbReference type="Proteomes" id="UP000319801">
    <property type="component" value="Unassembled WGS sequence"/>
</dbReference>
<feature type="domain" description="EXPERA" evidence="21">
    <location>
        <begin position="367"/>
        <end position="493"/>
    </location>
</feature>
<keyword evidence="8 17" id="KW-0812">Transmembrane</keyword>
<dbReference type="Gene3D" id="1.25.10.10">
    <property type="entry name" value="Leucine-rich Repeat Variant"/>
    <property type="match status" value="2"/>
</dbReference>
<evidence type="ECO:0000256" key="14">
    <source>
        <dbReference type="ARBA" id="ARBA00023242"/>
    </source>
</evidence>
<evidence type="ECO:0000256" key="12">
    <source>
        <dbReference type="ARBA" id="ARBA00022990"/>
    </source>
</evidence>
<dbReference type="PROSITE" id="PS50176">
    <property type="entry name" value="ARM_REPEAT"/>
    <property type="match status" value="3"/>
</dbReference>
<accession>A0A556TKP7</accession>
<gene>
    <name evidence="22" type="ORF">Baya_1293</name>
</gene>
<keyword evidence="5 16" id="KW-0813">Transport</keyword>
<evidence type="ECO:0000256" key="13">
    <source>
        <dbReference type="ARBA" id="ARBA00023136"/>
    </source>
</evidence>
<keyword evidence="12" id="KW-0007">Acetylation</keyword>
<dbReference type="InterPro" id="IPR000225">
    <property type="entry name" value="Armadillo"/>
</dbReference>
<evidence type="ECO:0000256" key="15">
    <source>
        <dbReference type="PROSITE-ProRule" id="PRU00259"/>
    </source>
</evidence>
<evidence type="ECO:0000256" key="18">
    <source>
        <dbReference type="SAM" id="MobiDB-lite"/>
    </source>
</evidence>
<feature type="compositionally biased region" description="Basic and acidic residues" evidence="18">
    <location>
        <begin position="18"/>
        <end position="27"/>
    </location>
</feature>
<dbReference type="FunFam" id="1.20.5.690:FF:000004">
    <property type="entry name" value="Importin subunit alpha"/>
    <property type="match status" value="1"/>
</dbReference>
<evidence type="ECO:0000256" key="3">
    <source>
        <dbReference type="ARBA" id="ARBA00004496"/>
    </source>
</evidence>
<dbReference type="EMBL" id="VCAZ01000004">
    <property type="protein sequence ID" value="TSK17913.1"/>
    <property type="molecule type" value="Genomic_DNA"/>
</dbReference>
<evidence type="ECO:0000256" key="16">
    <source>
        <dbReference type="PROSITE-ProRule" id="PRU00561"/>
    </source>
</evidence>
<dbReference type="OrthoDB" id="29145at2759"/>
<keyword evidence="13 17" id="KW-0472">Membrane</keyword>
<keyword evidence="14" id="KW-0539">Nucleus</keyword>
<keyword evidence="10" id="KW-0653">Protein transport</keyword>
<evidence type="ECO:0000256" key="19">
    <source>
        <dbReference type="SAM" id="Phobius"/>
    </source>
</evidence>
<evidence type="ECO:0000256" key="9">
    <source>
        <dbReference type="ARBA" id="ARBA00022737"/>
    </source>
</evidence>
<name>A0A556TKP7_BAGYA</name>
<evidence type="ECO:0000256" key="2">
    <source>
        <dbReference type="ARBA" id="ARBA00004141"/>
    </source>
</evidence>
<feature type="repeat" description="ARM" evidence="15">
    <location>
        <begin position="157"/>
        <end position="184"/>
    </location>
</feature>
<feature type="repeat" description="ARM" evidence="15">
    <location>
        <begin position="114"/>
        <end position="158"/>
    </location>
</feature>
<organism evidence="22 23">
    <name type="scientific">Bagarius yarrelli</name>
    <name type="common">Goonch</name>
    <name type="synonym">Bagrus yarrelli</name>
    <dbReference type="NCBI Taxonomy" id="175774"/>
    <lineage>
        <taxon>Eukaryota</taxon>
        <taxon>Metazoa</taxon>
        <taxon>Chordata</taxon>
        <taxon>Craniata</taxon>
        <taxon>Vertebrata</taxon>
        <taxon>Euteleostomi</taxon>
        <taxon>Actinopterygii</taxon>
        <taxon>Neopterygii</taxon>
        <taxon>Teleostei</taxon>
        <taxon>Ostariophysi</taxon>
        <taxon>Siluriformes</taxon>
        <taxon>Sisoridae</taxon>
        <taxon>Sisorinae</taxon>
        <taxon>Bagarius</taxon>
    </lineage>
</organism>
<evidence type="ECO:0000256" key="11">
    <source>
        <dbReference type="ARBA" id="ARBA00022989"/>
    </source>
</evidence>
<dbReference type="PROSITE" id="PS51751">
    <property type="entry name" value="EXPERA"/>
    <property type="match status" value="1"/>
</dbReference>
<dbReference type="Pfam" id="PF01749">
    <property type="entry name" value="IBB"/>
    <property type="match status" value="1"/>
</dbReference>
<evidence type="ECO:0000259" key="21">
    <source>
        <dbReference type="PROSITE" id="PS51751"/>
    </source>
</evidence>
<dbReference type="InterPro" id="IPR016024">
    <property type="entry name" value="ARM-type_fold"/>
</dbReference>
<sequence>MAENAGLENHRIKSFKNKGRDVETMRRHRNEVTIELRKNKRDEHLLKKRNVPQDESLDDSDVDADFKGQNVTLDAILQNATSDNAVVQLSAVQAARKLLSSDRNPPIDDLIKSGILPILVKCLERDDNPSLQFEAAWALTNIASGTSAQTQAVVKSNAVPLFLRLLHSPHQNVCEQAVWALGNIIGDGPILVDTVWALSYLTDGGNEQIQMVIDSGVVPFLVPLLSHQEVKVQTAALRAVGNIVTGTDEQTQVVLNCDVLSHFPNLLTHPKEKINKEAVWFLSNITAGNQQQVQAVIDAGLIPMIIHQLAKGDFGTQKEAAWAISNLTISGRKDQVEYLVQQNVIPPFCNLLSVKDSQVVQVVLDGLKNILIMAGEEASTIAEIIEECGGKEYGKADQRWLYSDPTIVSLELVTVVLDGFLALLLVYTIIKEKHYRHFVQISLCVCELYGGWMTFCPDWLLGSPSLNTDNWLYLWVYLVFFNGVWVVVPGLLLFQSWKDLQKSHQYAKRNKKK</sequence>
<dbReference type="Pfam" id="PF00514">
    <property type="entry name" value="Arm"/>
    <property type="match status" value="6"/>
</dbReference>
<feature type="transmembrane region" description="Helical" evidence="19">
    <location>
        <begin position="475"/>
        <end position="494"/>
    </location>
</feature>
<dbReference type="PANTHER" id="PTHR23316">
    <property type="entry name" value="IMPORTIN ALPHA"/>
    <property type="match status" value="1"/>
</dbReference>
<evidence type="ECO:0000256" key="6">
    <source>
        <dbReference type="ARBA" id="ARBA00022490"/>
    </source>
</evidence>
<comment type="caution">
    <text evidence="22">The sequence shown here is derived from an EMBL/GenBank/DDBJ whole genome shotgun (WGS) entry which is preliminary data.</text>
</comment>
<dbReference type="Pfam" id="PF05241">
    <property type="entry name" value="EBP"/>
    <property type="match status" value="1"/>
</dbReference>
<proteinExistence type="inferred from homology"/>
<protein>
    <submittedName>
        <fullName evidence="22">Importin subunit alpha-4</fullName>
    </submittedName>
</protein>
<dbReference type="GO" id="GO:0005634">
    <property type="term" value="C:nucleus"/>
    <property type="evidence" value="ECO:0007669"/>
    <property type="project" value="UniProtKB-SubCell"/>
</dbReference>
<evidence type="ECO:0000256" key="5">
    <source>
        <dbReference type="ARBA" id="ARBA00022448"/>
    </source>
</evidence>
<comment type="similarity">
    <text evidence="4">Belongs to the importin alpha family.</text>
</comment>
<feature type="transmembrane region" description="Helical" evidence="19">
    <location>
        <begin position="407"/>
        <end position="430"/>
    </location>
</feature>
<evidence type="ECO:0000313" key="23">
    <source>
        <dbReference type="Proteomes" id="UP000319801"/>
    </source>
</evidence>
<dbReference type="PROSITE" id="PS51214">
    <property type="entry name" value="IBB"/>
    <property type="match status" value="1"/>
</dbReference>
<dbReference type="InterPro" id="IPR033118">
    <property type="entry name" value="EXPERA"/>
</dbReference>
<feature type="domain" description="IBB" evidence="20">
    <location>
        <begin position="1"/>
        <end position="58"/>
    </location>
</feature>
<dbReference type="GO" id="GO:0006606">
    <property type="term" value="P:protein import into nucleus"/>
    <property type="evidence" value="ECO:0007669"/>
    <property type="project" value="InterPro"/>
</dbReference>
<evidence type="ECO:0000256" key="1">
    <source>
        <dbReference type="ARBA" id="ARBA00004123"/>
    </source>
</evidence>
<evidence type="ECO:0000256" key="8">
    <source>
        <dbReference type="ARBA" id="ARBA00022692"/>
    </source>
</evidence>
<feature type="repeat" description="ARM" evidence="15">
    <location>
        <begin position="216"/>
        <end position="254"/>
    </location>
</feature>
<dbReference type="InterPro" id="IPR036975">
    <property type="entry name" value="Importin-a_IBB_sf"/>
</dbReference>
<dbReference type="SMART" id="SM00185">
    <property type="entry name" value="ARM"/>
    <property type="match status" value="6"/>
</dbReference>
<keyword evidence="7" id="KW-0597">Phosphoprotein</keyword>
<dbReference type="InterPro" id="IPR002652">
    <property type="entry name" value="Importin-a_IBB"/>
</dbReference>
<reference evidence="22 23" key="1">
    <citation type="journal article" date="2019" name="Genome Biol. Evol.">
        <title>Whole-Genome Sequencing of the Giant Devil Catfish, Bagarius yarrelli.</title>
        <authorList>
            <person name="Jiang W."/>
            <person name="Lv Y."/>
            <person name="Cheng L."/>
            <person name="Yang K."/>
            <person name="Chao B."/>
            <person name="Wang X."/>
            <person name="Li Y."/>
            <person name="Pan X."/>
            <person name="You X."/>
            <person name="Zhang Y."/>
            <person name="Yang J."/>
            <person name="Li J."/>
            <person name="Zhang X."/>
            <person name="Liu S."/>
            <person name="Sun C."/>
            <person name="Yang J."/>
            <person name="Shi Q."/>
        </authorList>
    </citation>
    <scope>NUCLEOTIDE SEQUENCE [LARGE SCALE GENOMIC DNA]</scope>
    <source>
        <strain evidence="22">JWS20170419001</strain>
        <tissue evidence="22">Muscle</tissue>
    </source>
</reference>
<evidence type="ECO:0000313" key="22">
    <source>
        <dbReference type="EMBL" id="TSK17913.1"/>
    </source>
</evidence>
<feature type="transmembrane region" description="Helical" evidence="19">
    <location>
        <begin position="437"/>
        <end position="455"/>
    </location>
</feature>
<keyword evidence="9" id="KW-0677">Repeat</keyword>
<evidence type="ECO:0000256" key="10">
    <source>
        <dbReference type="ARBA" id="ARBA00022927"/>
    </source>
</evidence>